<evidence type="ECO:0000313" key="3">
    <source>
        <dbReference type="Proteomes" id="UP000186851"/>
    </source>
</evidence>
<evidence type="ECO:0000259" key="1">
    <source>
        <dbReference type="Pfam" id="PF00149"/>
    </source>
</evidence>
<dbReference type="Gene3D" id="3.60.21.10">
    <property type="match status" value="1"/>
</dbReference>
<dbReference type="InterPro" id="IPR029052">
    <property type="entry name" value="Metallo-depent_PP-like"/>
</dbReference>
<dbReference type="EMBL" id="CP091871">
    <property type="protein sequence ID" value="WEU40773.1"/>
    <property type="molecule type" value="Genomic_DNA"/>
</dbReference>
<dbReference type="GO" id="GO:0016788">
    <property type="term" value="F:hydrolase activity, acting on ester bonds"/>
    <property type="evidence" value="ECO:0007669"/>
    <property type="project" value="InterPro"/>
</dbReference>
<protein>
    <submittedName>
        <fullName evidence="2">Metallophosphoesterase</fullName>
    </submittedName>
</protein>
<proteinExistence type="predicted"/>
<dbReference type="Pfam" id="PF00149">
    <property type="entry name" value="Metallophos"/>
    <property type="match status" value="1"/>
</dbReference>
<dbReference type="PROSITE" id="PS00785">
    <property type="entry name" value="5_NUCLEOTIDASE_1"/>
    <property type="match status" value="1"/>
</dbReference>
<dbReference type="SUPFAM" id="SSF56300">
    <property type="entry name" value="Metallo-dependent phosphatases"/>
    <property type="match status" value="1"/>
</dbReference>
<dbReference type="PANTHER" id="PTHR37523">
    <property type="entry name" value="METALLOPHOSPHOESTERASE"/>
    <property type="match status" value="1"/>
</dbReference>
<dbReference type="Proteomes" id="UP000186851">
    <property type="component" value="Chromosome"/>
</dbReference>
<sequence length="239" mass="26675">MKIVKSKNYSVFKLKIIAISDIHGNIGVIEKLVEALKQLGGNPDLIIIAGDITHFGGLNDALDVFKILSRIESKRLFFIPGNCDSPELEKFESDGVVFNIHMETAEYLGYTFIGLGGSSKTPFHTLYEFSEEEIGNMLEKLSLKVYDAAKLITVTHDPPYNTLIDLNKRGVHVGSRKIRDFILKKRHFIHISGHIHEARGKDLLGGTILVNPGNASSGYYSVIEIKDWRVNVDFANVFA</sequence>
<reference evidence="2" key="2">
    <citation type="journal article" date="2022" name="Nat. Microbiol.">
        <title>A closed Candidatus Odinarchaeum chromosome exposes Asgard archaeal viruses.</title>
        <authorList>
            <person name="Tamarit D."/>
            <person name="Caceres E.F."/>
            <person name="Krupovic M."/>
            <person name="Nijland R."/>
            <person name="Eme L."/>
            <person name="Robinson N.P."/>
            <person name="Ettema T.J.G."/>
        </authorList>
    </citation>
    <scope>NUCLEOTIDE SEQUENCE</scope>
    <source>
        <strain evidence="2">LCB_4</strain>
    </source>
</reference>
<dbReference type="AlphaFoldDB" id="A0AAF0D363"/>
<dbReference type="InterPro" id="IPR004843">
    <property type="entry name" value="Calcineurin-like_PHP"/>
</dbReference>
<evidence type="ECO:0000313" key="2">
    <source>
        <dbReference type="EMBL" id="WEU40773.1"/>
    </source>
</evidence>
<accession>A0AAF0D363</accession>
<dbReference type="KEGG" id="oyw:OdinLCB4_002305"/>
<dbReference type="GO" id="GO:0000166">
    <property type="term" value="F:nucleotide binding"/>
    <property type="evidence" value="ECO:0007669"/>
    <property type="project" value="InterPro"/>
</dbReference>
<reference evidence="2" key="1">
    <citation type="journal article" date="2017" name="Nature">
        <title>Asgard archaea illuminate the origin of eukaryotic cellular complexity.</title>
        <authorList>
            <person name="Zaremba-Niedzwiedzka K."/>
            <person name="Caceres E.F."/>
            <person name="Saw J.H."/>
            <person name="Backstrom D."/>
            <person name="Juzokaite L."/>
            <person name="Vancaester E."/>
            <person name="Seitz K.W."/>
            <person name="Anantharaman K."/>
            <person name="Starnawski P."/>
            <person name="Kjeldsen K.U."/>
            <person name="Scott M.B."/>
            <person name="Nunoura T."/>
            <person name="Banfield J.F."/>
            <person name="Schramm A."/>
            <person name="Baker B.J."/>
            <person name="Spang A."/>
            <person name="Ettema T.J.G."/>
        </authorList>
    </citation>
    <scope>NUCLEOTIDE SEQUENCE</scope>
    <source>
        <strain evidence="2">LCB_4</strain>
    </source>
</reference>
<gene>
    <name evidence="2" type="ORF">OdinLCB4_002305</name>
</gene>
<feature type="domain" description="Calcineurin-like phosphoesterase" evidence="1">
    <location>
        <begin position="14"/>
        <end position="197"/>
    </location>
</feature>
<organism evidence="2 3">
    <name type="scientific">Odinarchaeota yellowstonii (strain LCB_4)</name>
    <dbReference type="NCBI Taxonomy" id="1841599"/>
    <lineage>
        <taxon>Archaea</taxon>
        <taxon>Promethearchaeati</taxon>
        <taxon>Candidatus Odinarchaeota</taxon>
        <taxon>Candidatus Odinarchaeia</taxon>
        <taxon>Candidatus Odinarchaeales</taxon>
        <taxon>Candidatus Odinarchaeaceae</taxon>
        <taxon>Candidatus Odinarchaeum</taxon>
    </lineage>
</organism>
<dbReference type="InterPro" id="IPR006146">
    <property type="entry name" value="5'-Nucleotdase_CS"/>
</dbReference>
<dbReference type="GO" id="GO:0046872">
    <property type="term" value="F:metal ion binding"/>
    <property type="evidence" value="ECO:0007669"/>
    <property type="project" value="InterPro"/>
</dbReference>
<dbReference type="PANTHER" id="PTHR37523:SF1">
    <property type="entry name" value="CALCINEURIN-LIKE PHOSPHOESTERASE DOMAIN-CONTAINING PROTEIN"/>
    <property type="match status" value="1"/>
</dbReference>
<name>A0AAF0D363_ODILC</name>